<evidence type="ECO:0000256" key="1">
    <source>
        <dbReference type="ARBA" id="ARBA00004651"/>
    </source>
</evidence>
<feature type="transmembrane region" description="Helical" evidence="5">
    <location>
        <begin position="16"/>
        <end position="40"/>
    </location>
</feature>
<organism evidence="7">
    <name type="scientific">Longilinea arvoryzae</name>
    <dbReference type="NCBI Taxonomy" id="360412"/>
    <lineage>
        <taxon>Bacteria</taxon>
        <taxon>Bacillati</taxon>
        <taxon>Chloroflexota</taxon>
        <taxon>Anaerolineae</taxon>
        <taxon>Anaerolineales</taxon>
        <taxon>Anaerolineaceae</taxon>
        <taxon>Longilinea</taxon>
    </lineage>
</organism>
<dbReference type="InterPro" id="IPR036259">
    <property type="entry name" value="MFS_trans_sf"/>
</dbReference>
<feature type="transmembrane region" description="Helical" evidence="5">
    <location>
        <begin position="46"/>
        <end position="66"/>
    </location>
</feature>
<feature type="transmembrane region" description="Helical" evidence="5">
    <location>
        <begin position="78"/>
        <end position="97"/>
    </location>
</feature>
<dbReference type="GO" id="GO:0005886">
    <property type="term" value="C:plasma membrane"/>
    <property type="evidence" value="ECO:0007669"/>
    <property type="project" value="UniProtKB-SubCell"/>
</dbReference>
<dbReference type="Proteomes" id="UP000055060">
    <property type="component" value="Unassembled WGS sequence"/>
</dbReference>
<dbReference type="InterPro" id="IPR020846">
    <property type="entry name" value="MFS_dom"/>
</dbReference>
<dbReference type="CDD" id="cd06174">
    <property type="entry name" value="MFS"/>
    <property type="match status" value="1"/>
</dbReference>
<dbReference type="PANTHER" id="PTHR23530:SF1">
    <property type="entry name" value="PERMEASE, MAJOR FACILITATOR SUPERFAMILY-RELATED"/>
    <property type="match status" value="1"/>
</dbReference>
<dbReference type="SUPFAM" id="SSF103473">
    <property type="entry name" value="MFS general substrate transporter"/>
    <property type="match status" value="1"/>
</dbReference>
<feature type="transmembrane region" description="Helical" evidence="5">
    <location>
        <begin position="259"/>
        <end position="283"/>
    </location>
</feature>
<gene>
    <name evidence="7" type="ORF">LARV_03436</name>
</gene>
<feature type="transmembrane region" description="Helical" evidence="5">
    <location>
        <begin position="220"/>
        <end position="239"/>
    </location>
</feature>
<dbReference type="Gene3D" id="1.20.1250.20">
    <property type="entry name" value="MFS general substrate transporter like domains"/>
    <property type="match status" value="1"/>
</dbReference>
<dbReference type="AlphaFoldDB" id="A0A0S7BCQ8"/>
<evidence type="ECO:0000259" key="6">
    <source>
        <dbReference type="PROSITE" id="PS50850"/>
    </source>
</evidence>
<evidence type="ECO:0000313" key="8">
    <source>
        <dbReference type="Proteomes" id="UP000055060"/>
    </source>
</evidence>
<keyword evidence="8" id="KW-1185">Reference proteome</keyword>
<evidence type="ECO:0000313" key="7">
    <source>
        <dbReference type="EMBL" id="GAP15644.1"/>
    </source>
</evidence>
<dbReference type="Pfam" id="PF07690">
    <property type="entry name" value="MFS_1"/>
    <property type="match status" value="1"/>
</dbReference>
<dbReference type="InterPro" id="IPR011701">
    <property type="entry name" value="MFS"/>
</dbReference>
<keyword evidence="3 5" id="KW-1133">Transmembrane helix</keyword>
<dbReference type="PANTHER" id="PTHR23530">
    <property type="entry name" value="TRANSPORT PROTEIN-RELATED"/>
    <property type="match status" value="1"/>
</dbReference>
<sequence length="424" mass="46521">MIPVHRRPRWPAERVYLLYSAATALLFGLIFTASAIYQVTLAHLDALQLVLVGTVLEFSIFLFEIPTGVVADVKSRRLSVIIGTVLVGCGFLLEGSWPSFLPILLAQVVWGLGVTFTSGALQAWISDEIGEEKAGAAFLRGAQFEQIGELIGIFPAIALSFWRVNVPILVGGGLFILLALLLVRVMPEEGFRPTPPDQRTTWQHMASTLRDGLSMLRRRPVLVTILGIGLFYGLYSEGFDRLWTPLLLERFTFPAQGTIPVLVWFGLINAGALLISMLANAWAQRRIDLARSSQLVRTFAASSAALVAGLAIFAVSRNLALTIGMFWSVSMLRRLNYPLYTAWVNQRLEPQVRATVISLSSLVDALGQIVAGPLVGLLARETSLQNGILASAALLSPVLLLFFRARKEEKPQDRQDIQDGKSIN</sequence>
<evidence type="ECO:0000256" key="5">
    <source>
        <dbReference type="SAM" id="Phobius"/>
    </source>
</evidence>
<feature type="domain" description="Major facilitator superfamily (MFS) profile" evidence="6">
    <location>
        <begin position="1"/>
        <end position="408"/>
    </location>
</feature>
<feature type="transmembrane region" description="Helical" evidence="5">
    <location>
        <begin position="164"/>
        <end position="183"/>
    </location>
</feature>
<name>A0A0S7BCQ8_9CHLR</name>
<keyword evidence="2 5" id="KW-0812">Transmembrane</keyword>
<evidence type="ECO:0000256" key="3">
    <source>
        <dbReference type="ARBA" id="ARBA00022989"/>
    </source>
</evidence>
<dbReference type="GO" id="GO:0022857">
    <property type="term" value="F:transmembrane transporter activity"/>
    <property type="evidence" value="ECO:0007669"/>
    <property type="project" value="InterPro"/>
</dbReference>
<comment type="subcellular location">
    <subcellularLocation>
        <location evidence="1">Cell membrane</location>
        <topology evidence="1">Multi-pass membrane protein</topology>
    </subcellularLocation>
</comment>
<protein>
    <submittedName>
        <fullName evidence="7">Arabinose efflux permease</fullName>
    </submittedName>
</protein>
<dbReference type="EMBL" id="DF967972">
    <property type="protein sequence ID" value="GAP15644.1"/>
    <property type="molecule type" value="Genomic_DNA"/>
</dbReference>
<dbReference type="STRING" id="360412.LARV_03436"/>
<proteinExistence type="predicted"/>
<accession>A0A0S7BCQ8</accession>
<keyword evidence="4 5" id="KW-0472">Membrane</keyword>
<evidence type="ECO:0000256" key="2">
    <source>
        <dbReference type="ARBA" id="ARBA00022692"/>
    </source>
</evidence>
<feature type="transmembrane region" description="Helical" evidence="5">
    <location>
        <begin position="384"/>
        <end position="403"/>
    </location>
</feature>
<dbReference type="InterPro" id="IPR053160">
    <property type="entry name" value="MFS_DHA3_Transporter"/>
</dbReference>
<evidence type="ECO:0000256" key="4">
    <source>
        <dbReference type="ARBA" id="ARBA00023136"/>
    </source>
</evidence>
<reference evidence="7" key="1">
    <citation type="submission" date="2015-07" db="EMBL/GenBank/DDBJ databases">
        <title>Draft Genome Sequences of Anaerolinea thermolimosa IMO-1, Bellilinea caldifistulae GOMI-1, Leptolinea tardivitalis YMTK-2, Levilinea saccharolytica KIBI-1,Longilinea arvoryzae KOME-1, Previously Described as Members of the Anaerolineaceae (Chloroflexi).</title>
        <authorList>
            <person name="Sekiguchi Y."/>
            <person name="Ohashi A."/>
            <person name="Matsuura N."/>
            <person name="Tourlousse M.D."/>
        </authorList>
    </citation>
    <scope>NUCLEOTIDE SEQUENCE [LARGE SCALE GENOMIC DNA]</scope>
    <source>
        <strain evidence="7">KOME-1</strain>
    </source>
</reference>
<dbReference type="PROSITE" id="PS50850">
    <property type="entry name" value="MFS"/>
    <property type="match status" value="1"/>
</dbReference>